<dbReference type="GO" id="GO:0046856">
    <property type="term" value="P:phosphatidylinositol dephosphorylation"/>
    <property type="evidence" value="ECO:0007669"/>
    <property type="project" value="InterPro"/>
</dbReference>
<dbReference type="SUPFAM" id="SSF101908">
    <property type="entry name" value="Putative isomerase YbhE"/>
    <property type="match status" value="1"/>
</dbReference>
<dbReference type="PANTHER" id="PTHR11200">
    <property type="entry name" value="INOSITOL 5-PHOSPHATASE"/>
    <property type="match status" value="1"/>
</dbReference>
<accession>A0AB40BCH0</accession>
<dbReference type="FunFam" id="3.60.10.10:FF:000011">
    <property type="entry name" value="Type II inositol polyphosphate 5-phosphatase 15"/>
    <property type="match status" value="1"/>
</dbReference>
<dbReference type="Pfam" id="PF22669">
    <property type="entry name" value="Exo_endo_phos2"/>
    <property type="match status" value="1"/>
</dbReference>
<evidence type="ECO:0000313" key="12">
    <source>
        <dbReference type="RefSeq" id="XP_039124648.1"/>
    </source>
</evidence>
<keyword evidence="3" id="KW-1017">Isopeptide bond</keyword>
<feature type="compositionally biased region" description="Low complexity" evidence="9">
    <location>
        <begin position="72"/>
        <end position="83"/>
    </location>
</feature>
<dbReference type="Pfam" id="PF23755">
    <property type="entry name" value="Ig-like_IP5PC_F"/>
    <property type="match status" value="1"/>
</dbReference>
<evidence type="ECO:0000256" key="3">
    <source>
        <dbReference type="ARBA" id="ARBA00022499"/>
    </source>
</evidence>
<dbReference type="GO" id="GO:0046872">
    <property type="term" value="F:metal ion binding"/>
    <property type="evidence" value="ECO:0007669"/>
    <property type="project" value="UniProtKB-KW"/>
</dbReference>
<keyword evidence="5" id="KW-0677">Repeat</keyword>
<dbReference type="GO" id="GO:0009846">
    <property type="term" value="P:pollen germination"/>
    <property type="evidence" value="ECO:0007669"/>
    <property type="project" value="UniProtKB-ARBA"/>
</dbReference>
<dbReference type="InterPro" id="IPR000300">
    <property type="entry name" value="IPPc"/>
</dbReference>
<feature type="domain" description="Inositol polyphosphate-related phosphatase" evidence="10">
    <location>
        <begin position="621"/>
        <end position="974"/>
    </location>
</feature>
<keyword evidence="7" id="KW-0460">Magnesium</keyword>
<dbReference type="GeneID" id="120261047"/>
<dbReference type="InterPro" id="IPR001680">
    <property type="entry name" value="WD40_rpt"/>
</dbReference>
<dbReference type="InterPro" id="IPR056455">
    <property type="entry name" value="Ig-like_IP5PC_F"/>
</dbReference>
<feature type="region of interest" description="Disordered" evidence="9">
    <location>
        <begin position="1"/>
        <end position="125"/>
    </location>
</feature>
<dbReference type="RefSeq" id="XP_039124648.1">
    <property type="nucleotide sequence ID" value="XM_039268714.1"/>
</dbReference>
<evidence type="ECO:0000259" key="10">
    <source>
        <dbReference type="SMART" id="SM00128"/>
    </source>
</evidence>
<evidence type="ECO:0000256" key="7">
    <source>
        <dbReference type="ARBA" id="ARBA00022842"/>
    </source>
</evidence>
<evidence type="ECO:0000256" key="9">
    <source>
        <dbReference type="SAM" id="MobiDB-lite"/>
    </source>
</evidence>
<keyword evidence="4" id="KW-0479">Metal-binding</keyword>
<gene>
    <name evidence="12 13" type="primary">LOC120261047</name>
</gene>
<dbReference type="Pfam" id="PF23754">
    <property type="entry name" value="Beta-prop_IP5PC_F"/>
    <property type="match status" value="2"/>
</dbReference>
<dbReference type="Gene3D" id="2.130.10.10">
    <property type="entry name" value="YVTN repeat-like/Quinoprotein amine dehydrogenase"/>
    <property type="match status" value="2"/>
</dbReference>
<evidence type="ECO:0000256" key="1">
    <source>
        <dbReference type="ARBA" id="ARBA00001946"/>
    </source>
</evidence>
<comment type="cofactor">
    <cofactor evidence="1">
        <name>Mg(2+)</name>
        <dbReference type="ChEBI" id="CHEBI:18420"/>
    </cofactor>
</comment>
<evidence type="ECO:0000256" key="8">
    <source>
        <dbReference type="ARBA" id="ARBA00022843"/>
    </source>
</evidence>
<dbReference type="AlphaFoldDB" id="A0AB40BCH0"/>
<feature type="region of interest" description="Disordered" evidence="9">
    <location>
        <begin position="802"/>
        <end position="826"/>
    </location>
</feature>
<dbReference type="InterPro" id="IPR036691">
    <property type="entry name" value="Endo/exonu/phosph_ase_sf"/>
</dbReference>
<evidence type="ECO:0000256" key="6">
    <source>
        <dbReference type="ARBA" id="ARBA00022801"/>
    </source>
</evidence>
<dbReference type="InterPro" id="IPR015943">
    <property type="entry name" value="WD40/YVTN_repeat-like_dom_sf"/>
</dbReference>
<comment type="similarity">
    <text evidence="2">Belongs to the inositol polyphosphate 5-phosphatase family.</text>
</comment>
<dbReference type="Gene3D" id="3.60.10.10">
    <property type="entry name" value="Endonuclease/exonuclease/phosphatase"/>
    <property type="match status" value="1"/>
</dbReference>
<dbReference type="SMART" id="SM00128">
    <property type="entry name" value="IPPc"/>
    <property type="match status" value="1"/>
</dbReference>
<sequence length="1175" mass="129919">MDDRIIDDDDGHLSDPATVPSSKPRNSAPEHPRRPMSHSQPLVVRDPAYALSNSAKRNALRKHSLDDDRILPPESSPSSSSNPFCVDTPRSYSYSHYIPPHLPSPGRPNPASLSSGEPNGSPVAELSEFLVPPGALPEFIGRGGGTGIFKPPLRAPTLPNRPPPLEIRPHPYRETQVNSFLRTIAYAPSQLWAGHESGVRVWELEDVYKAWDDKDGGFSGFNVKRGDEQSAPFRESCCPTTPTLCLVVDAANKFVFTGHKDGRIRVWMMELSMAVQQESAAEKVVNGVDFIATTNNVGKTTNGDGVSSFTEVLAWVAHRSAVLSMAISANGELWSGFEGGVIKVWPWEAIEKSLSKGSEIVERSYMDLRNLNNVGGVCALPAADIKYLLSDHCRSKMWSGGYQTFALWDSRSKELLKVFALDGQVENRVDMPSDNDPHVDDEIKIKLVPSSKKEKSQGSLSFFQRSRNALFGAADAVRRAAAKGAFGEVYRRVESMVMAMDGMIWTGCSNGTLVQWDGSGNRIQEIQHLMSSAKCLCAHGTCLWAGYANGTVQVLDLKGKLVGGWVAHNSQVIKMDIGGSYVFTLANHGGVRGWNLASPGPLDSILRSELSNKEISYTKLKNFKILVGTWNVGQGRASHECLTMWLGSTAADVDVVVVGLQEVEMGAGFLAMAAAKETVGSLEGSSNGNWWSDALGKVLDEDDSFVRVGSRQLAGLLLTVWARKTLRPYMGDVDAAAVPCGFGRAIGNKGAVGLRMRIYDRIVCFVNCHFAAHLEAVNRRNADFDHVYRNMTFTRSSNSQASAAISSSSSHHRGANANGTQFDDGRPELSEADMVVFLGDFNYRLHSITYDEARDFVSQRMFDWLRDRDQLRAEMKSGKVFQGMREGLIRFPPTYKFERHQAGLGGYDSGEKKRIPAWCDRILYRDNRLTPVCECSLECPIVSSISEYDACLEVTGSDHKPVRCIFNVEMAHIDELIKRQALGDIINSNEQVRSMLNEYNNIPETVVSTNDIKLQKGEVPLLQITNNSEKDISVFCIICEGQFTVKEEKQASELRPRISFGFPQWIKVSPAAGIIKPLNTIDVSVHHDDCHNMEEFEDGIPHKWWVEDTRDKEVILLVNYVGSSSGESRSHRIHIHHCCTTKSESKEHKKSKPKPEYLVLGGSSEVLNSSQMRCH</sequence>
<feature type="compositionally biased region" description="Acidic residues" evidence="9">
    <location>
        <begin position="1"/>
        <end position="10"/>
    </location>
</feature>
<proteinExistence type="inferred from homology"/>
<protein>
    <submittedName>
        <fullName evidence="12 13">Type II inositol polyphosphate 5-phosphatase 15-like</fullName>
    </submittedName>
</protein>
<evidence type="ECO:0000313" key="11">
    <source>
        <dbReference type="Proteomes" id="UP001515500"/>
    </source>
</evidence>
<organism evidence="11 12">
    <name type="scientific">Dioscorea cayennensis subsp. rotundata</name>
    <name type="common">White Guinea yam</name>
    <name type="synonym">Dioscorea rotundata</name>
    <dbReference type="NCBI Taxonomy" id="55577"/>
    <lineage>
        <taxon>Eukaryota</taxon>
        <taxon>Viridiplantae</taxon>
        <taxon>Streptophyta</taxon>
        <taxon>Embryophyta</taxon>
        <taxon>Tracheophyta</taxon>
        <taxon>Spermatophyta</taxon>
        <taxon>Magnoliopsida</taxon>
        <taxon>Liliopsida</taxon>
        <taxon>Dioscoreales</taxon>
        <taxon>Dioscoreaceae</taxon>
        <taxon>Dioscorea</taxon>
    </lineage>
</organism>
<evidence type="ECO:0000256" key="2">
    <source>
        <dbReference type="ARBA" id="ARBA00010768"/>
    </source>
</evidence>
<dbReference type="GO" id="GO:0004439">
    <property type="term" value="F:phosphatidylinositol-4,5-bisphosphate 5-phosphatase activity"/>
    <property type="evidence" value="ECO:0007669"/>
    <property type="project" value="TreeGrafter"/>
</dbReference>
<dbReference type="RefSeq" id="XP_039124649.1">
    <property type="nucleotide sequence ID" value="XM_039268715.1"/>
</dbReference>
<dbReference type="InterPro" id="IPR056454">
    <property type="entry name" value="Beta-prop_IP5PC_F"/>
</dbReference>
<name>A0AB40BCH0_DIOCR</name>
<evidence type="ECO:0000313" key="13">
    <source>
        <dbReference type="RefSeq" id="XP_039124649.1"/>
    </source>
</evidence>
<dbReference type="InterPro" id="IPR046985">
    <property type="entry name" value="IP5"/>
</dbReference>
<evidence type="ECO:0000256" key="4">
    <source>
        <dbReference type="ARBA" id="ARBA00022723"/>
    </source>
</evidence>
<dbReference type="SUPFAM" id="SSF56219">
    <property type="entry name" value="DNase I-like"/>
    <property type="match status" value="1"/>
</dbReference>
<evidence type="ECO:0000256" key="5">
    <source>
        <dbReference type="ARBA" id="ARBA00022737"/>
    </source>
</evidence>
<dbReference type="Proteomes" id="UP001515500">
    <property type="component" value="Chromosome 5"/>
</dbReference>
<keyword evidence="11" id="KW-1185">Reference proteome</keyword>
<keyword evidence="6" id="KW-0378">Hydrolase</keyword>
<reference evidence="12 13" key="1">
    <citation type="submission" date="2025-04" db="UniProtKB">
        <authorList>
            <consortium name="RefSeq"/>
        </authorList>
    </citation>
    <scope>IDENTIFICATION</scope>
</reference>
<keyword evidence="8" id="KW-0832">Ubl conjugation</keyword>
<dbReference type="SMART" id="SM00320">
    <property type="entry name" value="WD40"/>
    <property type="match status" value="4"/>
</dbReference>
<dbReference type="PANTHER" id="PTHR11200:SF300">
    <property type="entry name" value="TYPE II INOSITOL 1,4,5-TRISPHOSPHATE 5-PHOSPHATASE"/>
    <property type="match status" value="1"/>
</dbReference>
<dbReference type="CDD" id="cd09074">
    <property type="entry name" value="INPP5c"/>
    <property type="match status" value="1"/>
</dbReference>